<dbReference type="AlphaFoldDB" id="A0A0J1E7J3"/>
<dbReference type="PATRIC" id="fig|595434.4.peg.6269"/>
<proteinExistence type="predicted"/>
<name>A0A0J1E7J3_RHOIS</name>
<reference evidence="2" key="1">
    <citation type="submission" date="2015-05" db="EMBL/GenBank/DDBJ databases">
        <title>Permanent draft genome of Rhodopirellula islandicus K833.</title>
        <authorList>
            <person name="Kizina J."/>
            <person name="Richter M."/>
            <person name="Glockner F.O."/>
            <person name="Harder J."/>
        </authorList>
    </citation>
    <scope>NUCLEOTIDE SEQUENCE [LARGE SCALE GENOMIC DNA]</scope>
    <source>
        <strain evidence="2">K833</strain>
    </source>
</reference>
<gene>
    <name evidence="2" type="ORF">RISK_006590</name>
</gene>
<comment type="caution">
    <text evidence="2">The sequence shown here is derived from an EMBL/GenBank/DDBJ whole genome shotgun (WGS) entry which is preliminary data.</text>
</comment>
<feature type="compositionally biased region" description="Polar residues" evidence="1">
    <location>
        <begin position="42"/>
        <end position="51"/>
    </location>
</feature>
<evidence type="ECO:0000313" key="3">
    <source>
        <dbReference type="Proteomes" id="UP000036367"/>
    </source>
</evidence>
<keyword evidence="3" id="KW-1185">Reference proteome</keyword>
<dbReference type="EMBL" id="LECT01000054">
    <property type="protein sequence ID" value="KLU01434.1"/>
    <property type="molecule type" value="Genomic_DNA"/>
</dbReference>
<evidence type="ECO:0000313" key="2">
    <source>
        <dbReference type="EMBL" id="KLU01434.1"/>
    </source>
</evidence>
<organism evidence="2 3">
    <name type="scientific">Rhodopirellula islandica</name>
    <dbReference type="NCBI Taxonomy" id="595434"/>
    <lineage>
        <taxon>Bacteria</taxon>
        <taxon>Pseudomonadati</taxon>
        <taxon>Planctomycetota</taxon>
        <taxon>Planctomycetia</taxon>
        <taxon>Pirellulales</taxon>
        <taxon>Pirellulaceae</taxon>
        <taxon>Rhodopirellula</taxon>
    </lineage>
</organism>
<dbReference type="STRING" id="595434.RISK_006590"/>
<protein>
    <submittedName>
        <fullName evidence="2">Uncharacterized protein</fullName>
    </submittedName>
</protein>
<feature type="region of interest" description="Disordered" evidence="1">
    <location>
        <begin position="30"/>
        <end position="70"/>
    </location>
</feature>
<accession>A0A0J1E7J3</accession>
<evidence type="ECO:0000256" key="1">
    <source>
        <dbReference type="SAM" id="MobiDB-lite"/>
    </source>
</evidence>
<dbReference type="Proteomes" id="UP000036367">
    <property type="component" value="Unassembled WGS sequence"/>
</dbReference>
<sequence>MGSGEKGVGAGKQLLGRESYLIQSYATGEGLGSDISEESETLSELVQTNHPVTRMEQKAIESGTFGSRTR</sequence>